<feature type="chain" id="PRO_5047008908" description="DUF4476 domain-containing protein" evidence="2">
    <location>
        <begin position="23"/>
        <end position="304"/>
    </location>
</feature>
<evidence type="ECO:0000313" key="4">
    <source>
        <dbReference type="EMBL" id="GAA4450129.1"/>
    </source>
</evidence>
<organism evidence="4 5">
    <name type="scientific">Rurimicrobium arvi</name>
    <dbReference type="NCBI Taxonomy" id="2049916"/>
    <lineage>
        <taxon>Bacteria</taxon>
        <taxon>Pseudomonadati</taxon>
        <taxon>Bacteroidota</taxon>
        <taxon>Chitinophagia</taxon>
        <taxon>Chitinophagales</taxon>
        <taxon>Chitinophagaceae</taxon>
        <taxon>Rurimicrobium</taxon>
    </lineage>
</organism>
<accession>A0ABP8MIF6</accession>
<reference evidence="5" key="1">
    <citation type="journal article" date="2019" name="Int. J. Syst. Evol. Microbiol.">
        <title>The Global Catalogue of Microorganisms (GCM) 10K type strain sequencing project: providing services to taxonomists for standard genome sequencing and annotation.</title>
        <authorList>
            <consortium name="The Broad Institute Genomics Platform"/>
            <consortium name="The Broad Institute Genome Sequencing Center for Infectious Disease"/>
            <person name="Wu L."/>
            <person name="Ma J."/>
        </authorList>
    </citation>
    <scope>NUCLEOTIDE SEQUENCE [LARGE SCALE GENOMIC DNA]</scope>
    <source>
        <strain evidence="5">JCM 31921</strain>
    </source>
</reference>
<evidence type="ECO:0000256" key="2">
    <source>
        <dbReference type="SAM" id="SignalP"/>
    </source>
</evidence>
<proteinExistence type="predicted"/>
<protein>
    <recommendedName>
        <fullName evidence="3">DUF4476 domain-containing protein</fullName>
    </recommendedName>
</protein>
<evidence type="ECO:0000313" key="5">
    <source>
        <dbReference type="Proteomes" id="UP001501410"/>
    </source>
</evidence>
<dbReference type="InterPro" id="IPR028011">
    <property type="entry name" value="DUF4476"/>
</dbReference>
<keyword evidence="2" id="KW-0732">Signal</keyword>
<feature type="signal peptide" evidence="2">
    <location>
        <begin position="1"/>
        <end position="22"/>
    </location>
</feature>
<sequence length="304" mass="33507">MLKRYCLLTLLLLCSALSVTYAQWRPTGNLTVFSEDGLPFYLILNGERYNDVPQTNIRVEELPNPYYNCKIIFADKAQREISKSALSLADVDGVMQDVTYRIKRDNKGRNVLRYYSNIPAQQNMPRPSNCAVYRYGSPNILLAGPGFTATANAGGAQVNVSFGGANSPAGTAPGNGREWRDRGRDDAGTGGAIPVQNLRNNTAAGPCRTAMSQNDFNDARSSVASSSFDDTRLSTAKQIVSANCMSAAQIASMISVFSFESSRLDFAKYAYPFCVDKNNYYKINNAFTFESSRSELNNYVQNLR</sequence>
<feature type="compositionally biased region" description="Basic and acidic residues" evidence="1">
    <location>
        <begin position="177"/>
        <end position="187"/>
    </location>
</feature>
<comment type="caution">
    <text evidence="4">The sequence shown here is derived from an EMBL/GenBank/DDBJ whole genome shotgun (WGS) entry which is preliminary data.</text>
</comment>
<evidence type="ECO:0000256" key="1">
    <source>
        <dbReference type="SAM" id="MobiDB-lite"/>
    </source>
</evidence>
<evidence type="ECO:0000259" key="3">
    <source>
        <dbReference type="Pfam" id="PF14771"/>
    </source>
</evidence>
<dbReference type="Pfam" id="PF14771">
    <property type="entry name" value="DUF4476"/>
    <property type="match status" value="1"/>
</dbReference>
<feature type="domain" description="DUF4476" evidence="3">
    <location>
        <begin position="211"/>
        <end position="299"/>
    </location>
</feature>
<name>A0ABP8MIF6_9BACT</name>
<feature type="region of interest" description="Disordered" evidence="1">
    <location>
        <begin position="164"/>
        <end position="206"/>
    </location>
</feature>
<keyword evidence="5" id="KW-1185">Reference proteome</keyword>
<gene>
    <name evidence="4" type="ORF">GCM10023092_05540</name>
</gene>
<dbReference type="Proteomes" id="UP001501410">
    <property type="component" value="Unassembled WGS sequence"/>
</dbReference>
<dbReference type="EMBL" id="BAABEZ010000002">
    <property type="protein sequence ID" value="GAA4450129.1"/>
    <property type="molecule type" value="Genomic_DNA"/>
</dbReference>
<dbReference type="RefSeq" id="WP_344822454.1">
    <property type="nucleotide sequence ID" value="NZ_BAABEZ010000002.1"/>
</dbReference>